<keyword evidence="7" id="KW-0408">Iron</keyword>
<evidence type="ECO:0000256" key="1">
    <source>
        <dbReference type="ARBA" id="ARBA00004141"/>
    </source>
</evidence>
<evidence type="ECO:0000256" key="2">
    <source>
        <dbReference type="ARBA" id="ARBA00022475"/>
    </source>
</evidence>
<feature type="transmembrane region" description="Helical" evidence="12">
    <location>
        <begin position="21"/>
        <end position="43"/>
    </location>
</feature>
<dbReference type="InterPro" id="IPR003780">
    <property type="entry name" value="COX15/CtaA_fam"/>
</dbReference>
<protein>
    <submittedName>
        <fullName evidence="13">Cytochrome oxidase assembly protein</fullName>
    </submittedName>
</protein>
<proteinExistence type="predicted"/>
<keyword evidence="10" id="KW-1015">Disulfide bond</keyword>
<feature type="transmembrane region" description="Helical" evidence="12">
    <location>
        <begin position="139"/>
        <end position="158"/>
    </location>
</feature>
<feature type="transmembrane region" description="Helical" evidence="12">
    <location>
        <begin position="83"/>
        <end position="100"/>
    </location>
</feature>
<feature type="transmembrane region" description="Helical" evidence="12">
    <location>
        <begin position="112"/>
        <end position="133"/>
    </location>
</feature>
<dbReference type="InterPro" id="IPR050450">
    <property type="entry name" value="COX15/CtaA_HemeA_synthase"/>
</dbReference>
<evidence type="ECO:0000256" key="7">
    <source>
        <dbReference type="ARBA" id="ARBA00023004"/>
    </source>
</evidence>
<evidence type="ECO:0000256" key="4">
    <source>
        <dbReference type="ARBA" id="ARBA00022723"/>
    </source>
</evidence>
<sequence length="310" mass="32645">MTATTVPARERADRLAPLRRFTRPVLIANVIAQIGIIVTGGAVRLTGSGLGCSTWPACEPGRFTPAFHEASSIHPYIEFGNRTLTGVLTVIGVAVLLLVWTDRTRSVAYRRLGLVPLLGVLAQAVIGGVVVLLHLHPGWVSLHFGVSAGLVWMSSYLLHRHGEGDGGPAPVGSRAVSLTGTVLALLLVPVITLGVLVTGSGPHSGDTEVGYRFALDPLAITRAHAASVWLFTIALVVLLVLLHRARAGTTTAAARRGAWLLLVTTLAQGVIGYTQHFLGLPALLVGIHMLGAGLLVWATANAVLRLRTRT</sequence>
<keyword evidence="9 12" id="KW-0472">Membrane</keyword>
<evidence type="ECO:0000313" key="14">
    <source>
        <dbReference type="Proteomes" id="UP000248783"/>
    </source>
</evidence>
<dbReference type="Proteomes" id="UP000248783">
    <property type="component" value="Unassembled WGS sequence"/>
</dbReference>
<keyword evidence="8" id="KW-0350">Heme biosynthesis</keyword>
<dbReference type="RefSeq" id="WP_111251439.1">
    <property type="nucleotide sequence ID" value="NZ_QKWH01000009.1"/>
</dbReference>
<feature type="transmembrane region" description="Helical" evidence="12">
    <location>
        <begin position="280"/>
        <end position="304"/>
    </location>
</feature>
<evidence type="ECO:0000256" key="12">
    <source>
        <dbReference type="SAM" id="Phobius"/>
    </source>
</evidence>
<evidence type="ECO:0000256" key="10">
    <source>
        <dbReference type="ARBA" id="ARBA00023157"/>
    </source>
</evidence>
<gene>
    <name evidence="13" type="ORF">DNL40_11725</name>
</gene>
<keyword evidence="5 12" id="KW-1133">Transmembrane helix</keyword>
<dbReference type="PANTHER" id="PTHR35457:SF1">
    <property type="entry name" value="HEME A SYNTHASE"/>
    <property type="match status" value="1"/>
</dbReference>
<evidence type="ECO:0000256" key="3">
    <source>
        <dbReference type="ARBA" id="ARBA00022692"/>
    </source>
</evidence>
<evidence type="ECO:0000256" key="11">
    <source>
        <dbReference type="ARBA" id="ARBA00023444"/>
    </source>
</evidence>
<dbReference type="GO" id="GO:0046872">
    <property type="term" value="F:metal ion binding"/>
    <property type="evidence" value="ECO:0007669"/>
    <property type="project" value="UniProtKB-KW"/>
</dbReference>
<keyword evidence="14" id="KW-1185">Reference proteome</keyword>
<feature type="transmembrane region" description="Helical" evidence="12">
    <location>
        <begin position="219"/>
        <end position="242"/>
    </location>
</feature>
<evidence type="ECO:0000313" key="13">
    <source>
        <dbReference type="EMBL" id="PZR52542.1"/>
    </source>
</evidence>
<reference evidence="13 14" key="1">
    <citation type="submission" date="2018-06" db="EMBL/GenBank/DDBJ databases">
        <title>Whole genome sequencing of a novel hydrocarbon degrading bacterial strain, PW21 isolated from oil contaminated produced water sample.</title>
        <authorList>
            <person name="Nagkirti P."/>
            <person name="Shaikh A."/>
            <person name="Gowdaman V."/>
            <person name="Engineer A.E."/>
            <person name="Dagar S."/>
            <person name="Dhakephalkar P.K."/>
        </authorList>
    </citation>
    <scope>NUCLEOTIDE SEQUENCE [LARGE SCALE GENOMIC DNA]</scope>
    <source>
        <strain evidence="13 14">PW21</strain>
    </source>
</reference>
<feature type="transmembrane region" description="Helical" evidence="12">
    <location>
        <begin position="178"/>
        <end position="199"/>
    </location>
</feature>
<evidence type="ECO:0000256" key="6">
    <source>
        <dbReference type="ARBA" id="ARBA00023002"/>
    </source>
</evidence>
<organism evidence="13 14">
    <name type="scientific">Xylanimonas oleitrophica</name>
    <dbReference type="NCBI Taxonomy" id="2607479"/>
    <lineage>
        <taxon>Bacteria</taxon>
        <taxon>Bacillati</taxon>
        <taxon>Actinomycetota</taxon>
        <taxon>Actinomycetes</taxon>
        <taxon>Micrococcales</taxon>
        <taxon>Promicromonosporaceae</taxon>
        <taxon>Xylanimonas</taxon>
    </lineage>
</organism>
<keyword evidence="2" id="KW-1003">Cell membrane</keyword>
<dbReference type="GO" id="GO:0006784">
    <property type="term" value="P:heme A biosynthetic process"/>
    <property type="evidence" value="ECO:0007669"/>
    <property type="project" value="InterPro"/>
</dbReference>
<evidence type="ECO:0000256" key="5">
    <source>
        <dbReference type="ARBA" id="ARBA00022989"/>
    </source>
</evidence>
<dbReference type="GO" id="GO:0016491">
    <property type="term" value="F:oxidoreductase activity"/>
    <property type="evidence" value="ECO:0007669"/>
    <property type="project" value="UniProtKB-KW"/>
</dbReference>
<feature type="transmembrane region" description="Helical" evidence="12">
    <location>
        <begin position="254"/>
        <end position="274"/>
    </location>
</feature>
<comment type="subcellular location">
    <subcellularLocation>
        <location evidence="1">Membrane</location>
        <topology evidence="1">Multi-pass membrane protein</topology>
    </subcellularLocation>
</comment>
<dbReference type="Pfam" id="PF02628">
    <property type="entry name" value="COX15-CtaA"/>
    <property type="match status" value="1"/>
</dbReference>
<comment type="pathway">
    <text evidence="11">Porphyrin-containing compound metabolism.</text>
</comment>
<evidence type="ECO:0000256" key="9">
    <source>
        <dbReference type="ARBA" id="ARBA00023136"/>
    </source>
</evidence>
<keyword evidence="4" id="KW-0479">Metal-binding</keyword>
<dbReference type="AlphaFoldDB" id="A0A2W5WNH4"/>
<dbReference type="PANTHER" id="PTHR35457">
    <property type="entry name" value="HEME A SYNTHASE"/>
    <property type="match status" value="1"/>
</dbReference>
<keyword evidence="6" id="KW-0560">Oxidoreductase</keyword>
<dbReference type="EMBL" id="QKWH01000009">
    <property type="protein sequence ID" value="PZR52542.1"/>
    <property type="molecule type" value="Genomic_DNA"/>
</dbReference>
<dbReference type="GO" id="GO:0016020">
    <property type="term" value="C:membrane"/>
    <property type="evidence" value="ECO:0007669"/>
    <property type="project" value="UniProtKB-SubCell"/>
</dbReference>
<evidence type="ECO:0000256" key="8">
    <source>
        <dbReference type="ARBA" id="ARBA00023133"/>
    </source>
</evidence>
<comment type="caution">
    <text evidence="13">The sequence shown here is derived from an EMBL/GenBank/DDBJ whole genome shotgun (WGS) entry which is preliminary data.</text>
</comment>
<accession>A0A2W5WNH4</accession>
<name>A0A2W5WNH4_9MICO</name>
<keyword evidence="3 12" id="KW-0812">Transmembrane</keyword>